<dbReference type="CDD" id="cd03255">
    <property type="entry name" value="ABC_MJ0796_LolCDE_FtsE"/>
    <property type="match status" value="1"/>
</dbReference>
<dbReference type="InterPro" id="IPR027417">
    <property type="entry name" value="P-loop_NTPase"/>
</dbReference>
<dbReference type="GO" id="GO:0005886">
    <property type="term" value="C:plasma membrane"/>
    <property type="evidence" value="ECO:0007669"/>
    <property type="project" value="TreeGrafter"/>
</dbReference>
<keyword evidence="3" id="KW-0067">ATP-binding</keyword>
<dbReference type="PANTHER" id="PTHR24220">
    <property type="entry name" value="IMPORT ATP-BINDING PROTEIN"/>
    <property type="match status" value="1"/>
</dbReference>
<evidence type="ECO:0000256" key="3">
    <source>
        <dbReference type="ARBA" id="ARBA00022840"/>
    </source>
</evidence>
<evidence type="ECO:0000313" key="6">
    <source>
        <dbReference type="Proteomes" id="UP000179157"/>
    </source>
</evidence>
<keyword evidence="1" id="KW-0813">Transport</keyword>
<proteinExistence type="predicted"/>
<dbReference type="InterPro" id="IPR003593">
    <property type="entry name" value="AAA+_ATPase"/>
</dbReference>
<dbReference type="Proteomes" id="UP000179157">
    <property type="component" value="Unassembled WGS sequence"/>
</dbReference>
<dbReference type="InterPro" id="IPR017871">
    <property type="entry name" value="ABC_transporter-like_CS"/>
</dbReference>
<accession>A0A1F5UX88</accession>
<dbReference type="PANTHER" id="PTHR24220:SF86">
    <property type="entry name" value="ABC TRANSPORTER ABCH.1"/>
    <property type="match status" value="1"/>
</dbReference>
<dbReference type="InterPro" id="IPR015854">
    <property type="entry name" value="ABC_transpr_LolD-like"/>
</dbReference>
<dbReference type="PROSITE" id="PS50893">
    <property type="entry name" value="ABC_TRANSPORTER_2"/>
    <property type="match status" value="1"/>
</dbReference>
<dbReference type="GO" id="GO:0098796">
    <property type="term" value="C:membrane protein complex"/>
    <property type="evidence" value="ECO:0007669"/>
    <property type="project" value="UniProtKB-ARBA"/>
</dbReference>
<dbReference type="GO" id="GO:0016887">
    <property type="term" value="F:ATP hydrolysis activity"/>
    <property type="evidence" value="ECO:0007669"/>
    <property type="project" value="InterPro"/>
</dbReference>
<evidence type="ECO:0000256" key="2">
    <source>
        <dbReference type="ARBA" id="ARBA00022741"/>
    </source>
</evidence>
<organism evidence="5 6">
    <name type="scientific">Fraserbacteria sp. (strain RBG_16_55_9)</name>
    <dbReference type="NCBI Taxonomy" id="1817864"/>
    <lineage>
        <taxon>Bacteria</taxon>
        <taxon>Candidatus Fraseribacteriota</taxon>
    </lineage>
</organism>
<name>A0A1F5UX88_FRAXR</name>
<dbReference type="FunFam" id="3.40.50.300:FF:000032">
    <property type="entry name" value="Export ABC transporter ATP-binding protein"/>
    <property type="match status" value="1"/>
</dbReference>
<reference evidence="5 6" key="1">
    <citation type="journal article" date="2016" name="Nat. Commun.">
        <title>Thousands of microbial genomes shed light on interconnected biogeochemical processes in an aquifer system.</title>
        <authorList>
            <person name="Anantharaman K."/>
            <person name="Brown C.T."/>
            <person name="Hug L.A."/>
            <person name="Sharon I."/>
            <person name="Castelle C.J."/>
            <person name="Probst A.J."/>
            <person name="Thomas B.C."/>
            <person name="Singh A."/>
            <person name="Wilkins M.J."/>
            <person name="Karaoz U."/>
            <person name="Brodie E.L."/>
            <person name="Williams K.H."/>
            <person name="Hubbard S.S."/>
            <person name="Banfield J.F."/>
        </authorList>
    </citation>
    <scope>NUCLEOTIDE SEQUENCE [LARGE SCALE GENOMIC DNA]</scope>
    <source>
        <strain evidence="6">RBG_16_55_9</strain>
    </source>
</reference>
<dbReference type="SUPFAM" id="SSF52540">
    <property type="entry name" value="P-loop containing nucleoside triphosphate hydrolases"/>
    <property type="match status" value="1"/>
</dbReference>
<feature type="domain" description="ABC transporter" evidence="4">
    <location>
        <begin position="3"/>
        <end position="235"/>
    </location>
</feature>
<keyword evidence="2" id="KW-0547">Nucleotide-binding</keyword>
<dbReference type="InterPro" id="IPR017911">
    <property type="entry name" value="MacB-like_ATP-bd"/>
</dbReference>
<dbReference type="InterPro" id="IPR003439">
    <property type="entry name" value="ABC_transporter-like_ATP-bd"/>
</dbReference>
<dbReference type="Gene3D" id="3.40.50.300">
    <property type="entry name" value="P-loop containing nucleotide triphosphate hydrolases"/>
    <property type="match status" value="1"/>
</dbReference>
<evidence type="ECO:0000256" key="1">
    <source>
        <dbReference type="ARBA" id="ARBA00022448"/>
    </source>
</evidence>
<dbReference type="SMART" id="SM00382">
    <property type="entry name" value="AAA"/>
    <property type="match status" value="1"/>
</dbReference>
<evidence type="ECO:0000259" key="4">
    <source>
        <dbReference type="PROSITE" id="PS50893"/>
    </source>
</evidence>
<gene>
    <name evidence="5" type="ORF">A2Z21_08935</name>
</gene>
<dbReference type="GO" id="GO:0022857">
    <property type="term" value="F:transmembrane transporter activity"/>
    <property type="evidence" value="ECO:0007669"/>
    <property type="project" value="TreeGrafter"/>
</dbReference>
<evidence type="ECO:0000313" key="5">
    <source>
        <dbReference type="EMBL" id="OGF55765.1"/>
    </source>
</evidence>
<dbReference type="STRING" id="1817864.A2Z21_08935"/>
<dbReference type="EMBL" id="MFGX01000049">
    <property type="protein sequence ID" value="OGF55765.1"/>
    <property type="molecule type" value="Genomic_DNA"/>
</dbReference>
<sequence>MILETRQLSKTYQVGQEEIHALRGVDFQADSGDFTVINGPSGSGKTTFLNLIACIDRPTSGEVMIEGQSTNQLSESHLAELRKHKIGLVFQTFNLIPVLSAYENVEYPLLLLGLNRAERRKRVMGLLEEVGLKDLARRRPDELSGGQRQRIAIARALVTEPKIVLADEPSANLDSETGKQVMGIMRHLNQDHHVAFIVVTHDPVVTQYAQRIVKIRDGQLSEENSRGASTKNPAA</sequence>
<dbReference type="GO" id="GO:0005524">
    <property type="term" value="F:ATP binding"/>
    <property type="evidence" value="ECO:0007669"/>
    <property type="project" value="UniProtKB-KW"/>
</dbReference>
<dbReference type="Pfam" id="PF00005">
    <property type="entry name" value="ABC_tran"/>
    <property type="match status" value="1"/>
</dbReference>
<protein>
    <recommendedName>
        <fullName evidence="4">ABC transporter domain-containing protein</fullName>
    </recommendedName>
</protein>
<comment type="caution">
    <text evidence="5">The sequence shown here is derived from an EMBL/GenBank/DDBJ whole genome shotgun (WGS) entry which is preliminary data.</text>
</comment>
<dbReference type="AlphaFoldDB" id="A0A1F5UX88"/>
<dbReference type="PROSITE" id="PS00211">
    <property type="entry name" value="ABC_TRANSPORTER_1"/>
    <property type="match status" value="1"/>
</dbReference>